<dbReference type="CDD" id="cd04301">
    <property type="entry name" value="NAT_SF"/>
    <property type="match status" value="1"/>
</dbReference>
<feature type="domain" description="N-acetyltransferase" evidence="1">
    <location>
        <begin position="1"/>
        <end position="147"/>
    </location>
</feature>
<reference evidence="2" key="2">
    <citation type="journal article" date="2021" name="Sci. Rep.">
        <title>The distribution of antibiotic resistance genes in chicken gut microbiota commensals.</title>
        <authorList>
            <person name="Juricova H."/>
            <person name="Matiasovicova J."/>
            <person name="Kubasova T."/>
            <person name="Cejkova D."/>
            <person name="Rychlik I."/>
        </authorList>
    </citation>
    <scope>NUCLEOTIDE SEQUENCE</scope>
    <source>
        <strain evidence="2">An420c</strain>
    </source>
</reference>
<sequence>MQVRRLSPEEHILTRPLYEEAFSEDSQEFVDYYYTEKTADNQIYVLEEDGVISSMAHLNPYTLAVNGNEKKAHYIVAVATKEDCRRRGYMAAVLKKALRDLYQAGEIFTFLMPASEQIYEPFDFRTVLEQERPYVDSVEGWMQVKEADCQALADAADRYLQQKYQVYAVRDAKYYHRMLREYESDGGKLLIKKAEDGTVKDFAIWVPEPEEKKPKIMIRILDVRRMLMSLRLNYLTGVCFTVTDPLIEENNRCLVLTGTEFSGIMLMDAKLENSEGILPIRALTDLIFGVKTPEELRKTPGVEMTDRMEEELKKIIPLSGMYLNEVV</sequence>
<dbReference type="Gene3D" id="3.30.1050.10">
    <property type="entry name" value="SCP2 sterol-binding domain"/>
    <property type="match status" value="1"/>
</dbReference>
<name>A0A939B9L9_9CLOT</name>
<dbReference type="PROSITE" id="PS51186">
    <property type="entry name" value="GNAT"/>
    <property type="match status" value="1"/>
</dbReference>
<protein>
    <submittedName>
        <fullName evidence="2">GNAT family N-acetyltransferase</fullName>
    </submittedName>
</protein>
<dbReference type="AlphaFoldDB" id="A0A939B9L9"/>
<dbReference type="InterPro" id="IPR016181">
    <property type="entry name" value="Acyl_CoA_acyltransferase"/>
</dbReference>
<dbReference type="Gene3D" id="3.40.630.30">
    <property type="match status" value="1"/>
</dbReference>
<dbReference type="GO" id="GO:0034069">
    <property type="term" value="F:aminoglycoside N-acetyltransferase activity"/>
    <property type="evidence" value="ECO:0007669"/>
    <property type="project" value="TreeGrafter"/>
</dbReference>
<evidence type="ECO:0000313" key="2">
    <source>
        <dbReference type="EMBL" id="MBM6825863.1"/>
    </source>
</evidence>
<evidence type="ECO:0000259" key="1">
    <source>
        <dbReference type="PROSITE" id="PS51186"/>
    </source>
</evidence>
<evidence type="ECO:0000313" key="3">
    <source>
        <dbReference type="Proteomes" id="UP000713880"/>
    </source>
</evidence>
<dbReference type="InterPro" id="IPR000182">
    <property type="entry name" value="GNAT_dom"/>
</dbReference>
<dbReference type="InterPro" id="IPR036527">
    <property type="entry name" value="SCP2_sterol-bd_dom_sf"/>
</dbReference>
<dbReference type="Proteomes" id="UP000713880">
    <property type="component" value="Unassembled WGS sequence"/>
</dbReference>
<dbReference type="SUPFAM" id="SSF55729">
    <property type="entry name" value="Acyl-CoA N-acyltransferases (Nat)"/>
    <property type="match status" value="1"/>
</dbReference>
<dbReference type="InterPro" id="IPR051554">
    <property type="entry name" value="Acetyltransferase_Eis"/>
</dbReference>
<keyword evidence="3" id="KW-1185">Reference proteome</keyword>
<organism evidence="2 3">
    <name type="scientific">Mordavella massiliensis</name>
    <dbReference type="NCBI Taxonomy" id="1871024"/>
    <lineage>
        <taxon>Bacteria</taxon>
        <taxon>Bacillati</taxon>
        <taxon>Bacillota</taxon>
        <taxon>Clostridia</taxon>
        <taxon>Eubacteriales</taxon>
        <taxon>Clostridiaceae</taxon>
        <taxon>Mordavella</taxon>
    </lineage>
</organism>
<dbReference type="RefSeq" id="WP_204907933.1">
    <property type="nucleotide sequence ID" value="NZ_JACJLV010000004.1"/>
</dbReference>
<dbReference type="PANTHER" id="PTHR37817:SF1">
    <property type="entry name" value="N-ACETYLTRANSFERASE EIS"/>
    <property type="match status" value="1"/>
</dbReference>
<comment type="caution">
    <text evidence="2">The sequence shown here is derived from an EMBL/GenBank/DDBJ whole genome shotgun (WGS) entry which is preliminary data.</text>
</comment>
<dbReference type="Pfam" id="PF13530">
    <property type="entry name" value="SCP2_2"/>
    <property type="match status" value="1"/>
</dbReference>
<dbReference type="SUPFAM" id="SSF55718">
    <property type="entry name" value="SCP-like"/>
    <property type="match status" value="1"/>
</dbReference>
<dbReference type="EMBL" id="JACJLV010000004">
    <property type="protein sequence ID" value="MBM6825863.1"/>
    <property type="molecule type" value="Genomic_DNA"/>
</dbReference>
<dbReference type="InterPro" id="IPR025559">
    <property type="entry name" value="Eis_dom"/>
</dbReference>
<proteinExistence type="predicted"/>
<dbReference type="PANTHER" id="PTHR37817">
    <property type="entry name" value="N-ACETYLTRANSFERASE EIS"/>
    <property type="match status" value="1"/>
</dbReference>
<gene>
    <name evidence="2" type="ORF">H6A13_01920</name>
</gene>
<dbReference type="GO" id="GO:0030649">
    <property type="term" value="P:aminoglycoside antibiotic catabolic process"/>
    <property type="evidence" value="ECO:0007669"/>
    <property type="project" value="TreeGrafter"/>
</dbReference>
<reference evidence="2" key="1">
    <citation type="submission" date="2020-08" db="EMBL/GenBank/DDBJ databases">
        <authorList>
            <person name="Cejkova D."/>
            <person name="Kubasova T."/>
            <person name="Jahodarova E."/>
            <person name="Rychlik I."/>
        </authorList>
    </citation>
    <scope>NUCLEOTIDE SEQUENCE</scope>
    <source>
        <strain evidence="2">An420c</strain>
    </source>
</reference>
<accession>A0A939B9L9</accession>
<dbReference type="Pfam" id="PF13527">
    <property type="entry name" value="Acetyltransf_9"/>
    <property type="match status" value="1"/>
</dbReference>